<evidence type="ECO:0008006" key="5">
    <source>
        <dbReference type="Google" id="ProtNLM"/>
    </source>
</evidence>
<organism evidence="3 4">
    <name type="scientific">Rehaibacterium terrae</name>
    <dbReference type="NCBI Taxonomy" id="1341696"/>
    <lineage>
        <taxon>Bacteria</taxon>
        <taxon>Pseudomonadati</taxon>
        <taxon>Pseudomonadota</taxon>
        <taxon>Gammaproteobacteria</taxon>
        <taxon>Lysobacterales</taxon>
        <taxon>Lysobacteraceae</taxon>
        <taxon>Rehaibacterium</taxon>
    </lineage>
</organism>
<dbReference type="AlphaFoldDB" id="A0A7W7XZR2"/>
<dbReference type="EMBL" id="JACHHX010000007">
    <property type="protein sequence ID" value="MBB5015449.1"/>
    <property type="molecule type" value="Genomic_DNA"/>
</dbReference>
<proteinExistence type="predicted"/>
<keyword evidence="2" id="KW-0812">Transmembrane</keyword>
<comment type="caution">
    <text evidence="3">The sequence shown here is derived from an EMBL/GenBank/DDBJ whole genome shotgun (WGS) entry which is preliminary data.</text>
</comment>
<dbReference type="Pfam" id="PF11906">
    <property type="entry name" value="DUF3426"/>
    <property type="match status" value="1"/>
</dbReference>
<feature type="compositionally biased region" description="Basic and acidic residues" evidence="1">
    <location>
        <begin position="1"/>
        <end position="11"/>
    </location>
</feature>
<gene>
    <name evidence="3" type="ORF">HNQ58_001347</name>
</gene>
<name>A0A7W7XZR2_9GAMM</name>
<protein>
    <recommendedName>
        <fullName evidence="5">DUF3426 domain-containing protein</fullName>
    </recommendedName>
</protein>
<keyword evidence="4" id="KW-1185">Reference proteome</keyword>
<sequence>MADPYTDRDPLASDDAASPDQGDLFGGAPKPSARHHAMPSFAATRPAHPGRQRWLWLLVVLLAALLLAQSLYAERDRLAADARWRPWLLEACELLGCTLPPWRELSALRITAREVRPHPSVPGALLITATFRNDALYAQPWPWLELRLQDLDGRDVAMRRFAPAEYLGAAPASPLIAPGQSANVTLEVLDPDRAAIAFAFDFR</sequence>
<reference evidence="3 4" key="1">
    <citation type="submission" date="2020-08" db="EMBL/GenBank/DDBJ databases">
        <title>Genomic Encyclopedia of Type Strains, Phase IV (KMG-IV): sequencing the most valuable type-strain genomes for metagenomic binning, comparative biology and taxonomic classification.</title>
        <authorList>
            <person name="Goeker M."/>
        </authorList>
    </citation>
    <scope>NUCLEOTIDE SEQUENCE [LARGE SCALE GENOMIC DNA]</scope>
    <source>
        <strain evidence="3 4">DSM 25897</strain>
    </source>
</reference>
<dbReference type="InterPro" id="IPR021834">
    <property type="entry name" value="DUF3426"/>
</dbReference>
<evidence type="ECO:0000256" key="1">
    <source>
        <dbReference type="SAM" id="MobiDB-lite"/>
    </source>
</evidence>
<accession>A0A7W7XZR2</accession>
<evidence type="ECO:0000313" key="4">
    <source>
        <dbReference type="Proteomes" id="UP000519004"/>
    </source>
</evidence>
<feature type="region of interest" description="Disordered" evidence="1">
    <location>
        <begin position="1"/>
        <end position="37"/>
    </location>
</feature>
<keyword evidence="2" id="KW-1133">Transmembrane helix</keyword>
<evidence type="ECO:0000256" key="2">
    <source>
        <dbReference type="SAM" id="Phobius"/>
    </source>
</evidence>
<dbReference type="RefSeq" id="WP_183948134.1">
    <property type="nucleotide sequence ID" value="NZ_JACHHX010000007.1"/>
</dbReference>
<evidence type="ECO:0000313" key="3">
    <source>
        <dbReference type="EMBL" id="MBB5015449.1"/>
    </source>
</evidence>
<dbReference type="Proteomes" id="UP000519004">
    <property type="component" value="Unassembled WGS sequence"/>
</dbReference>
<feature type="transmembrane region" description="Helical" evidence="2">
    <location>
        <begin position="54"/>
        <end position="73"/>
    </location>
</feature>
<keyword evidence="2" id="KW-0472">Membrane</keyword>